<evidence type="ECO:0000256" key="3">
    <source>
        <dbReference type="RuleBase" id="RU362068"/>
    </source>
</evidence>
<feature type="domain" description="Ketopantoate reductase N-terminal" evidence="4">
    <location>
        <begin position="3"/>
        <end position="149"/>
    </location>
</feature>
<comment type="function">
    <text evidence="3">Catalyzes the NADPH-dependent reduction of ketopantoate into pantoic acid.</text>
</comment>
<evidence type="ECO:0000256" key="1">
    <source>
        <dbReference type="ARBA" id="ARBA00022857"/>
    </source>
</evidence>
<protein>
    <recommendedName>
        <fullName evidence="3">2-dehydropantoate 2-reductase</fullName>
        <ecNumber evidence="3">1.1.1.169</ecNumber>
    </recommendedName>
    <alternativeName>
        <fullName evidence="3">Ketopantoate reductase</fullName>
    </alternativeName>
</protein>
<evidence type="ECO:0000256" key="2">
    <source>
        <dbReference type="ARBA" id="ARBA00023002"/>
    </source>
</evidence>
<dbReference type="InterPro" id="IPR003710">
    <property type="entry name" value="ApbA"/>
</dbReference>
<comment type="caution">
    <text evidence="6">The sequence shown here is derived from an EMBL/GenBank/DDBJ whole genome shotgun (WGS) entry which is preliminary data.</text>
</comment>
<sequence>MKIAVIGAGAMGSIYGSYLSKYNEVYLVDNKQDVVDAINKDGLKLQENGSDVVYRPKAVTSSEGIGKVDLLILFVKSLYSKAALEENKGMIDSKTYVMTLQNGSGHEDIISEVVPVERIIIGTTEDNGAILKLGHVRHGGTGRTNIGMLVEDKDEMLNTLKKCFDKSGFDTMVHDNIQKLIWDKLFTNVSLSAITGVLQVKMGFIAENPSAWNLAKQLIREAIAVSNEMGLVFDEEIVISKVKKASEDSPNGCTSIYTDLRNGRLTEVDTISGSVVSAAKKYGVEVPSHEFIVNMVHAMEQRNN</sequence>
<reference evidence="6 7" key="1">
    <citation type="submission" date="2023-11" db="EMBL/GenBank/DDBJ databases">
        <title>Draft genome sequence of a psychrophilic Clostridium strain from permafrost water brine.</title>
        <authorList>
            <person name="Shcherbakova V.A."/>
            <person name="Trubitsyn V.E."/>
            <person name="Zakharyuk A.G."/>
        </authorList>
    </citation>
    <scope>NUCLEOTIDE SEQUENCE [LARGE SCALE GENOMIC DNA]</scope>
    <source>
        <strain evidence="6 7">14F</strain>
    </source>
</reference>
<dbReference type="InterPro" id="IPR013752">
    <property type="entry name" value="KPA_reductase"/>
</dbReference>
<name>A0ABU7UK60_9CLOT</name>
<dbReference type="RefSeq" id="WP_216249948.1">
    <property type="nucleotide sequence ID" value="NZ_JAZHFS010000004.1"/>
</dbReference>
<evidence type="ECO:0000259" key="5">
    <source>
        <dbReference type="Pfam" id="PF08546"/>
    </source>
</evidence>
<organism evidence="6 7">
    <name type="scientific">Clostridium frigoriphilum</name>
    <dbReference type="NCBI Taxonomy" id="443253"/>
    <lineage>
        <taxon>Bacteria</taxon>
        <taxon>Bacillati</taxon>
        <taxon>Bacillota</taxon>
        <taxon>Clostridia</taxon>
        <taxon>Eubacteriales</taxon>
        <taxon>Clostridiaceae</taxon>
        <taxon>Clostridium</taxon>
    </lineage>
</organism>
<comment type="pathway">
    <text evidence="3">Cofactor biosynthesis; (R)-pantothenate biosynthesis; (R)-pantoate from 3-methyl-2-oxobutanoate: step 2/2.</text>
</comment>
<dbReference type="Proteomes" id="UP001498469">
    <property type="component" value="Unassembled WGS sequence"/>
</dbReference>
<proteinExistence type="inferred from homology"/>
<dbReference type="Pfam" id="PF02558">
    <property type="entry name" value="ApbA"/>
    <property type="match status" value="1"/>
</dbReference>
<dbReference type="NCBIfam" id="TIGR00745">
    <property type="entry name" value="apbA_panE"/>
    <property type="match status" value="1"/>
</dbReference>
<dbReference type="InterPro" id="IPR051402">
    <property type="entry name" value="KPR-Related"/>
</dbReference>
<dbReference type="EC" id="1.1.1.169" evidence="3"/>
<dbReference type="Pfam" id="PF08546">
    <property type="entry name" value="ApbA_C"/>
    <property type="match status" value="1"/>
</dbReference>
<evidence type="ECO:0000313" key="6">
    <source>
        <dbReference type="EMBL" id="MEF2111777.1"/>
    </source>
</evidence>
<dbReference type="PANTHER" id="PTHR21708:SF26">
    <property type="entry name" value="2-DEHYDROPANTOATE 2-REDUCTASE"/>
    <property type="match status" value="1"/>
</dbReference>
<dbReference type="EMBL" id="JAZHFS010000004">
    <property type="protein sequence ID" value="MEF2111777.1"/>
    <property type="molecule type" value="Genomic_DNA"/>
</dbReference>
<keyword evidence="2 3" id="KW-0560">Oxidoreductase</keyword>
<gene>
    <name evidence="6" type="ORF">SJI18_05565</name>
</gene>
<keyword evidence="3" id="KW-0566">Pantothenate biosynthesis</keyword>
<comment type="catalytic activity">
    <reaction evidence="3">
        <text>(R)-pantoate + NADP(+) = 2-dehydropantoate + NADPH + H(+)</text>
        <dbReference type="Rhea" id="RHEA:16233"/>
        <dbReference type="ChEBI" id="CHEBI:11561"/>
        <dbReference type="ChEBI" id="CHEBI:15378"/>
        <dbReference type="ChEBI" id="CHEBI:15980"/>
        <dbReference type="ChEBI" id="CHEBI:57783"/>
        <dbReference type="ChEBI" id="CHEBI:58349"/>
        <dbReference type="EC" id="1.1.1.169"/>
    </reaction>
</comment>
<evidence type="ECO:0000313" key="7">
    <source>
        <dbReference type="Proteomes" id="UP001498469"/>
    </source>
</evidence>
<comment type="similarity">
    <text evidence="3">Belongs to the ketopantoate reductase family.</text>
</comment>
<dbReference type="PANTHER" id="PTHR21708">
    <property type="entry name" value="PROBABLE 2-DEHYDROPANTOATE 2-REDUCTASE"/>
    <property type="match status" value="1"/>
</dbReference>
<dbReference type="InterPro" id="IPR013332">
    <property type="entry name" value="KPR_N"/>
</dbReference>
<evidence type="ECO:0000259" key="4">
    <source>
        <dbReference type="Pfam" id="PF02558"/>
    </source>
</evidence>
<feature type="domain" description="Ketopantoate reductase C-terminal" evidence="5">
    <location>
        <begin position="176"/>
        <end position="300"/>
    </location>
</feature>
<keyword evidence="1 3" id="KW-0521">NADP</keyword>
<accession>A0ABU7UK60</accession>
<keyword evidence="7" id="KW-1185">Reference proteome</keyword>